<evidence type="ECO:0000313" key="2">
    <source>
        <dbReference type="Proteomes" id="UP000828390"/>
    </source>
</evidence>
<accession>A0A9D4LFK7</accession>
<protein>
    <submittedName>
        <fullName evidence="1">Uncharacterized protein</fullName>
    </submittedName>
</protein>
<keyword evidence="2" id="KW-1185">Reference proteome</keyword>
<gene>
    <name evidence="1" type="ORF">DPMN_099783</name>
</gene>
<evidence type="ECO:0000313" key="1">
    <source>
        <dbReference type="EMBL" id="KAH3857181.1"/>
    </source>
</evidence>
<organism evidence="1 2">
    <name type="scientific">Dreissena polymorpha</name>
    <name type="common">Zebra mussel</name>
    <name type="synonym">Mytilus polymorpha</name>
    <dbReference type="NCBI Taxonomy" id="45954"/>
    <lineage>
        <taxon>Eukaryota</taxon>
        <taxon>Metazoa</taxon>
        <taxon>Spiralia</taxon>
        <taxon>Lophotrochozoa</taxon>
        <taxon>Mollusca</taxon>
        <taxon>Bivalvia</taxon>
        <taxon>Autobranchia</taxon>
        <taxon>Heteroconchia</taxon>
        <taxon>Euheterodonta</taxon>
        <taxon>Imparidentia</taxon>
        <taxon>Neoheterodontei</taxon>
        <taxon>Myida</taxon>
        <taxon>Dreissenoidea</taxon>
        <taxon>Dreissenidae</taxon>
        <taxon>Dreissena</taxon>
    </lineage>
</organism>
<reference evidence="1" key="1">
    <citation type="journal article" date="2019" name="bioRxiv">
        <title>The Genome of the Zebra Mussel, Dreissena polymorpha: A Resource for Invasive Species Research.</title>
        <authorList>
            <person name="McCartney M.A."/>
            <person name="Auch B."/>
            <person name="Kono T."/>
            <person name="Mallez S."/>
            <person name="Zhang Y."/>
            <person name="Obille A."/>
            <person name="Becker A."/>
            <person name="Abrahante J.E."/>
            <person name="Garbe J."/>
            <person name="Badalamenti J.P."/>
            <person name="Herman A."/>
            <person name="Mangelson H."/>
            <person name="Liachko I."/>
            <person name="Sullivan S."/>
            <person name="Sone E.D."/>
            <person name="Koren S."/>
            <person name="Silverstein K.A.T."/>
            <person name="Beckman K.B."/>
            <person name="Gohl D.M."/>
        </authorList>
    </citation>
    <scope>NUCLEOTIDE SEQUENCE</scope>
    <source>
        <strain evidence="1">Duluth1</strain>
        <tissue evidence="1">Whole animal</tissue>
    </source>
</reference>
<dbReference type="EMBL" id="JAIWYP010000003">
    <property type="protein sequence ID" value="KAH3857181.1"/>
    <property type="molecule type" value="Genomic_DNA"/>
</dbReference>
<dbReference type="Proteomes" id="UP000828390">
    <property type="component" value="Unassembled WGS sequence"/>
</dbReference>
<proteinExistence type="predicted"/>
<sequence>MCQKFVRDNPSSKITKFNVAALASNAYVKALSNSNLKVSFQKAGIYPLNRTAVPVDNFKPSVPYVGLDPTPVPAADQSDVDSYFKAAESVIDKKKQYNKTSINKTLSSVVSGQEITRSDICQEIVSKAQSQPLCEPPAPKKRKNNSNLKVCKRSVSSQKHKQSCCYPIPEPVPGPSTINVNLQSDSYSDDSDSDIADEDKCCVCKQFQPEKLKNCESLVFTKWAQCDFNGCKHWTHLEYCCKQRVIRRNDIFICPCHGQSSTEE</sequence>
<name>A0A9D4LFK7_DREPO</name>
<comment type="caution">
    <text evidence="1">The sequence shown here is derived from an EMBL/GenBank/DDBJ whole genome shotgun (WGS) entry which is preliminary data.</text>
</comment>
<reference evidence="1" key="2">
    <citation type="submission" date="2020-11" db="EMBL/GenBank/DDBJ databases">
        <authorList>
            <person name="McCartney M.A."/>
            <person name="Auch B."/>
            <person name="Kono T."/>
            <person name="Mallez S."/>
            <person name="Becker A."/>
            <person name="Gohl D.M."/>
            <person name="Silverstein K.A.T."/>
            <person name="Koren S."/>
            <person name="Bechman K.B."/>
            <person name="Herman A."/>
            <person name="Abrahante J.E."/>
            <person name="Garbe J."/>
        </authorList>
    </citation>
    <scope>NUCLEOTIDE SEQUENCE</scope>
    <source>
        <strain evidence="1">Duluth1</strain>
        <tissue evidence="1">Whole animal</tissue>
    </source>
</reference>
<dbReference type="AlphaFoldDB" id="A0A9D4LFK7"/>